<evidence type="ECO:0000259" key="2">
    <source>
        <dbReference type="Pfam" id="PF13568"/>
    </source>
</evidence>
<dbReference type="SUPFAM" id="SSF56925">
    <property type="entry name" value="OMPA-like"/>
    <property type="match status" value="1"/>
</dbReference>
<dbReference type="Pfam" id="PF13568">
    <property type="entry name" value="OMP_b-brl_2"/>
    <property type="match status" value="1"/>
</dbReference>
<sequence length="205" mass="22618">MKTKQLVSLALFVLICVLSINTASAQFRLGVRGGVDVASNKLNTDILKASNRLGFQIGPTAEFVVPISGFGGDISVLYGHKEYKISEKQDNASLSDYNYISVPINLKQRIKLGPLGLFVTGGVYGNVKVGDDNAKNANEVVNAFKHKNFIFGLGAGAGVTLFRNIDLGMYFRGDLTNNYKEEYMDADTFQNKKNQYWTVGLNYYF</sequence>
<feature type="domain" description="Outer membrane protein beta-barrel" evidence="2">
    <location>
        <begin position="26"/>
        <end position="173"/>
    </location>
</feature>
<accession>A0A212K7S5</accession>
<dbReference type="EMBL" id="FLUL01000001">
    <property type="protein sequence ID" value="SBW07555.1"/>
    <property type="molecule type" value="Genomic_DNA"/>
</dbReference>
<dbReference type="RefSeq" id="WP_135104711.1">
    <property type="nucleotide sequence ID" value="NZ_CABTJG010000009.1"/>
</dbReference>
<feature type="chain" id="PRO_5012194349" description="Outer membrane protein beta-barrel domain-containing protein" evidence="1">
    <location>
        <begin position="26"/>
        <end position="205"/>
    </location>
</feature>
<proteinExistence type="predicted"/>
<gene>
    <name evidence="3" type="ORF">KL86DYS2_13185</name>
</gene>
<protein>
    <recommendedName>
        <fullName evidence="2">Outer membrane protein beta-barrel domain-containing protein</fullName>
    </recommendedName>
</protein>
<feature type="signal peptide" evidence="1">
    <location>
        <begin position="1"/>
        <end position="25"/>
    </location>
</feature>
<reference evidence="3" key="1">
    <citation type="submission" date="2016-04" db="EMBL/GenBank/DDBJ databases">
        <authorList>
            <person name="Evans L.H."/>
            <person name="Alamgir A."/>
            <person name="Owens N."/>
            <person name="Weber N.D."/>
            <person name="Virtaneva K."/>
            <person name="Barbian K."/>
            <person name="Babar A."/>
            <person name="Rosenke K."/>
        </authorList>
    </citation>
    <scope>NUCLEOTIDE SEQUENCE</scope>
    <source>
        <strain evidence="3">86-2</strain>
    </source>
</reference>
<dbReference type="InterPro" id="IPR025665">
    <property type="entry name" value="Beta-barrel_OMP_2"/>
</dbReference>
<keyword evidence="1" id="KW-0732">Signal</keyword>
<dbReference type="InterPro" id="IPR011250">
    <property type="entry name" value="OMP/PagP_B-barrel"/>
</dbReference>
<evidence type="ECO:0000256" key="1">
    <source>
        <dbReference type="SAM" id="SignalP"/>
    </source>
</evidence>
<dbReference type="AlphaFoldDB" id="A0A212K7S5"/>
<organism evidence="3">
    <name type="scientific">uncultured Dysgonomonas sp</name>
    <dbReference type="NCBI Taxonomy" id="206096"/>
    <lineage>
        <taxon>Bacteria</taxon>
        <taxon>Pseudomonadati</taxon>
        <taxon>Bacteroidota</taxon>
        <taxon>Bacteroidia</taxon>
        <taxon>Bacteroidales</taxon>
        <taxon>Dysgonomonadaceae</taxon>
        <taxon>Dysgonomonas</taxon>
        <taxon>environmental samples</taxon>
    </lineage>
</organism>
<evidence type="ECO:0000313" key="3">
    <source>
        <dbReference type="EMBL" id="SBW07555.1"/>
    </source>
</evidence>
<name>A0A212K7S5_9BACT</name>